<evidence type="ECO:0000256" key="3">
    <source>
        <dbReference type="ARBA" id="ARBA00004496"/>
    </source>
</evidence>
<comment type="function">
    <text evidence="2 12">Catalyzes a salvage reaction resulting in the formation of AMP, that is energically less costly than de novo synthesis.</text>
</comment>
<dbReference type="NCBIfam" id="TIGR01090">
    <property type="entry name" value="apt"/>
    <property type="match status" value="1"/>
</dbReference>
<dbReference type="GO" id="GO:0044209">
    <property type="term" value="P:AMP salvage"/>
    <property type="evidence" value="ECO:0007669"/>
    <property type="project" value="UniProtKB-UniRule"/>
</dbReference>
<evidence type="ECO:0000256" key="9">
    <source>
        <dbReference type="ARBA" id="ARBA00022676"/>
    </source>
</evidence>
<evidence type="ECO:0000256" key="2">
    <source>
        <dbReference type="ARBA" id="ARBA00003968"/>
    </source>
</evidence>
<evidence type="ECO:0000256" key="10">
    <source>
        <dbReference type="ARBA" id="ARBA00022679"/>
    </source>
</evidence>
<proteinExistence type="inferred from homology"/>
<dbReference type="Proteomes" id="UP000198302">
    <property type="component" value="Unassembled WGS sequence"/>
</dbReference>
<evidence type="ECO:0000256" key="12">
    <source>
        <dbReference type="HAMAP-Rule" id="MF_00004"/>
    </source>
</evidence>
<dbReference type="CDD" id="cd06223">
    <property type="entry name" value="PRTases_typeI"/>
    <property type="match status" value="1"/>
</dbReference>
<dbReference type="GO" id="GO:0006166">
    <property type="term" value="P:purine ribonucleoside salvage"/>
    <property type="evidence" value="ECO:0007669"/>
    <property type="project" value="UniProtKB-UniRule"/>
</dbReference>
<evidence type="ECO:0000256" key="6">
    <source>
        <dbReference type="ARBA" id="ARBA00011738"/>
    </source>
</evidence>
<evidence type="ECO:0000313" key="15">
    <source>
        <dbReference type="EMBL" id="OXA84251.1"/>
    </source>
</evidence>
<dbReference type="AlphaFoldDB" id="A0A0D0EXD8"/>
<comment type="subunit">
    <text evidence="6 12">Homodimer.</text>
</comment>
<dbReference type="InterPro" id="IPR029057">
    <property type="entry name" value="PRTase-like"/>
</dbReference>
<dbReference type="UniPathway" id="UPA00588">
    <property type="reaction ID" value="UER00646"/>
</dbReference>
<reference evidence="15 17" key="2">
    <citation type="submission" date="2016-11" db="EMBL/GenBank/DDBJ databases">
        <title>Whole genomes of Flavobacteriaceae.</title>
        <authorList>
            <person name="Stine C."/>
            <person name="Li C."/>
            <person name="Tadesse D."/>
        </authorList>
    </citation>
    <scope>NUCLEOTIDE SEQUENCE [LARGE SCALE GENOMIC DNA]</scope>
    <source>
        <strain evidence="15 17">ATCC 51468</strain>
    </source>
</reference>
<comment type="catalytic activity">
    <reaction evidence="1 12">
        <text>AMP + diphosphate = 5-phospho-alpha-D-ribose 1-diphosphate + adenine</text>
        <dbReference type="Rhea" id="RHEA:16609"/>
        <dbReference type="ChEBI" id="CHEBI:16708"/>
        <dbReference type="ChEBI" id="CHEBI:33019"/>
        <dbReference type="ChEBI" id="CHEBI:58017"/>
        <dbReference type="ChEBI" id="CHEBI:456215"/>
        <dbReference type="EC" id="2.4.2.7"/>
    </reaction>
</comment>
<accession>A0A0D0EXD8</accession>
<dbReference type="RefSeq" id="WP_041518998.1">
    <property type="nucleotide sequence ID" value="NZ_JPRK01000013.1"/>
</dbReference>
<dbReference type="HAMAP" id="MF_00004">
    <property type="entry name" value="Aden_phosphoribosyltr"/>
    <property type="match status" value="1"/>
</dbReference>
<dbReference type="GO" id="GO:0016208">
    <property type="term" value="F:AMP binding"/>
    <property type="evidence" value="ECO:0007669"/>
    <property type="project" value="TreeGrafter"/>
</dbReference>
<dbReference type="PANTHER" id="PTHR32315:SF3">
    <property type="entry name" value="ADENINE PHOSPHORIBOSYLTRANSFERASE"/>
    <property type="match status" value="1"/>
</dbReference>
<dbReference type="GO" id="GO:0002055">
    <property type="term" value="F:adenine binding"/>
    <property type="evidence" value="ECO:0007669"/>
    <property type="project" value="TreeGrafter"/>
</dbReference>
<evidence type="ECO:0000256" key="1">
    <source>
        <dbReference type="ARBA" id="ARBA00000868"/>
    </source>
</evidence>
<dbReference type="Gene3D" id="3.40.50.2020">
    <property type="match status" value="1"/>
</dbReference>
<evidence type="ECO:0000256" key="8">
    <source>
        <dbReference type="ARBA" id="ARBA00022490"/>
    </source>
</evidence>
<dbReference type="PANTHER" id="PTHR32315">
    <property type="entry name" value="ADENINE PHOSPHORIBOSYLTRANSFERASE"/>
    <property type="match status" value="1"/>
</dbReference>
<dbReference type="GO" id="GO:0006168">
    <property type="term" value="P:adenine salvage"/>
    <property type="evidence" value="ECO:0007669"/>
    <property type="project" value="InterPro"/>
</dbReference>
<organism evidence="14 16">
    <name type="scientific">Flavobacterium hibernum</name>
    <dbReference type="NCBI Taxonomy" id="37752"/>
    <lineage>
        <taxon>Bacteria</taxon>
        <taxon>Pseudomonadati</taxon>
        <taxon>Bacteroidota</taxon>
        <taxon>Flavobacteriia</taxon>
        <taxon>Flavobacteriales</taxon>
        <taxon>Flavobacteriaceae</taxon>
        <taxon>Flavobacterium</taxon>
    </lineage>
</organism>
<comment type="similarity">
    <text evidence="5 12">Belongs to the purine/pyrimidine phosphoribosyltransferase family.</text>
</comment>
<sequence>MKIENYIRDIQGFPKKEILFKDITPLLNDPKARKECLSVLVNSLKGQKIDKVVGAESRGFFFGILLAQELNAGFVPVRKPNKLPYDKISATYELEYGTDSLEMHIDAIKKGDKVLVHDDVLATGGTAKAVCELVEKLGGEIVQCNFLMELTFLNGREKIKENPIFAALTY</sequence>
<dbReference type="InterPro" id="IPR005764">
    <property type="entry name" value="Ade_phspho_trans"/>
</dbReference>
<dbReference type="NCBIfam" id="NF002636">
    <property type="entry name" value="PRK02304.1-5"/>
    <property type="match status" value="1"/>
</dbReference>
<dbReference type="EC" id="2.4.2.7" evidence="7 12"/>
<feature type="domain" description="Phosphoribosyltransferase" evidence="13">
    <location>
        <begin position="40"/>
        <end position="148"/>
    </location>
</feature>
<dbReference type="NCBIfam" id="NF002634">
    <property type="entry name" value="PRK02304.1-3"/>
    <property type="match status" value="1"/>
</dbReference>
<dbReference type="Pfam" id="PF00156">
    <property type="entry name" value="Pribosyltran"/>
    <property type="match status" value="1"/>
</dbReference>
<gene>
    <name evidence="12" type="primary">apt</name>
    <name evidence="15" type="ORF">B0A73_20445</name>
    <name evidence="14" type="ORF">IW18_16630</name>
</gene>
<keyword evidence="10 12" id="KW-0808">Transferase</keyword>
<keyword evidence="17" id="KW-1185">Reference proteome</keyword>
<dbReference type="SUPFAM" id="SSF53271">
    <property type="entry name" value="PRTase-like"/>
    <property type="match status" value="1"/>
</dbReference>
<dbReference type="InterPro" id="IPR050054">
    <property type="entry name" value="UPRTase/APRTase"/>
</dbReference>
<evidence type="ECO:0000259" key="13">
    <source>
        <dbReference type="Pfam" id="PF00156"/>
    </source>
</evidence>
<dbReference type="EMBL" id="MUGX01000034">
    <property type="protein sequence ID" value="OXA84251.1"/>
    <property type="molecule type" value="Genomic_DNA"/>
</dbReference>
<name>A0A0D0EXD8_9FLAO</name>
<keyword evidence="9 12" id="KW-0328">Glycosyltransferase</keyword>
<comment type="pathway">
    <text evidence="4 12">Purine metabolism; AMP biosynthesis via salvage pathway; AMP from adenine: step 1/1.</text>
</comment>
<evidence type="ECO:0000256" key="4">
    <source>
        <dbReference type="ARBA" id="ARBA00004659"/>
    </source>
</evidence>
<evidence type="ECO:0000313" key="16">
    <source>
        <dbReference type="Proteomes" id="UP000032061"/>
    </source>
</evidence>
<comment type="caution">
    <text evidence="14">The sequence shown here is derived from an EMBL/GenBank/DDBJ whole genome shotgun (WGS) entry which is preliminary data.</text>
</comment>
<dbReference type="OrthoDB" id="9803963at2"/>
<evidence type="ECO:0000256" key="5">
    <source>
        <dbReference type="ARBA" id="ARBA00008391"/>
    </source>
</evidence>
<dbReference type="GO" id="GO:0005737">
    <property type="term" value="C:cytoplasm"/>
    <property type="evidence" value="ECO:0007669"/>
    <property type="project" value="UniProtKB-SubCell"/>
</dbReference>
<dbReference type="STRING" id="37752.IW18_16630"/>
<keyword evidence="11 12" id="KW-0660">Purine salvage</keyword>
<dbReference type="FunFam" id="3.40.50.2020:FF:000004">
    <property type="entry name" value="Adenine phosphoribosyltransferase"/>
    <property type="match status" value="1"/>
</dbReference>
<reference evidence="14 16" key="1">
    <citation type="submission" date="2015-01" db="EMBL/GenBank/DDBJ databases">
        <title>Genome of Flavobacterium hibernum DSM 12611.</title>
        <authorList>
            <person name="Stropko S.J."/>
            <person name="Pipes S.E."/>
            <person name="Newman J.D."/>
        </authorList>
    </citation>
    <scope>NUCLEOTIDE SEQUENCE [LARGE SCALE GENOMIC DNA]</scope>
    <source>
        <strain evidence="14 16">DSM 12611</strain>
    </source>
</reference>
<comment type="subcellular location">
    <subcellularLocation>
        <location evidence="3 12">Cytoplasm</location>
    </subcellularLocation>
</comment>
<evidence type="ECO:0000313" key="14">
    <source>
        <dbReference type="EMBL" id="KIO51871.1"/>
    </source>
</evidence>
<evidence type="ECO:0000256" key="11">
    <source>
        <dbReference type="ARBA" id="ARBA00022726"/>
    </source>
</evidence>
<evidence type="ECO:0000313" key="17">
    <source>
        <dbReference type="Proteomes" id="UP000198302"/>
    </source>
</evidence>
<dbReference type="GO" id="GO:0003999">
    <property type="term" value="F:adenine phosphoribosyltransferase activity"/>
    <property type="evidence" value="ECO:0007669"/>
    <property type="project" value="UniProtKB-UniRule"/>
</dbReference>
<protein>
    <recommendedName>
        <fullName evidence="7 12">Adenine phosphoribosyltransferase</fullName>
        <shortName evidence="12">APRT</shortName>
        <ecNumber evidence="7 12">2.4.2.7</ecNumber>
    </recommendedName>
</protein>
<dbReference type="InterPro" id="IPR000836">
    <property type="entry name" value="PRTase_dom"/>
</dbReference>
<evidence type="ECO:0000256" key="7">
    <source>
        <dbReference type="ARBA" id="ARBA00011893"/>
    </source>
</evidence>
<dbReference type="Proteomes" id="UP000032061">
    <property type="component" value="Unassembled WGS sequence"/>
</dbReference>
<keyword evidence="8 12" id="KW-0963">Cytoplasm</keyword>
<dbReference type="EMBL" id="JPRK01000013">
    <property type="protein sequence ID" value="KIO51871.1"/>
    <property type="molecule type" value="Genomic_DNA"/>
</dbReference>